<comment type="caution">
    <text evidence="2">The sequence shown here is derived from an EMBL/GenBank/DDBJ whole genome shotgun (WGS) entry which is preliminary data.</text>
</comment>
<reference evidence="3" key="1">
    <citation type="submission" date="2024-04" db="EMBL/GenBank/DDBJ databases">
        <title>Salinicola lusitanus LLJ914,a marine bacterium isolated from the Okinawa Trough.</title>
        <authorList>
            <person name="Li J."/>
        </authorList>
    </citation>
    <scope>NUCLEOTIDE SEQUENCE [LARGE SCALE GENOMIC DNA]</scope>
</reference>
<organism evidence="2 3">
    <name type="scientific">Mugilogobius chulae</name>
    <name type="common">yellowstripe goby</name>
    <dbReference type="NCBI Taxonomy" id="88201"/>
    <lineage>
        <taxon>Eukaryota</taxon>
        <taxon>Metazoa</taxon>
        <taxon>Chordata</taxon>
        <taxon>Craniata</taxon>
        <taxon>Vertebrata</taxon>
        <taxon>Euteleostomi</taxon>
        <taxon>Actinopterygii</taxon>
        <taxon>Neopterygii</taxon>
        <taxon>Teleostei</taxon>
        <taxon>Neoteleostei</taxon>
        <taxon>Acanthomorphata</taxon>
        <taxon>Gobiaria</taxon>
        <taxon>Gobiiformes</taxon>
        <taxon>Gobioidei</taxon>
        <taxon>Gobiidae</taxon>
        <taxon>Gobionellinae</taxon>
        <taxon>Mugilogobius</taxon>
    </lineage>
</organism>
<evidence type="ECO:0000313" key="3">
    <source>
        <dbReference type="Proteomes" id="UP001460270"/>
    </source>
</evidence>
<dbReference type="Proteomes" id="UP001460270">
    <property type="component" value="Unassembled WGS sequence"/>
</dbReference>
<accession>A0AAW0Q909</accession>
<dbReference type="EMBL" id="JBBPFD010000001">
    <property type="protein sequence ID" value="KAK7944365.1"/>
    <property type="molecule type" value="Genomic_DNA"/>
</dbReference>
<evidence type="ECO:0000313" key="2">
    <source>
        <dbReference type="EMBL" id="KAK7944365.1"/>
    </source>
</evidence>
<protein>
    <submittedName>
        <fullName evidence="2">Uncharacterized protein</fullName>
    </submittedName>
</protein>
<sequence>MQEAYERKRERYAELAAECRDNGWKTKIYSVEIGCRGFASFSARCFLRDVGYTAGKLKKALKDFGLEAEKATAGSCRERQGDVPVRCPTILRCSGDQRGETSVKDGSQLKTLQLASGTGEEQEWWWCSLSLSGAAAVPVWSSGGFLGADADACFLWSCVAGPGSFHLSSLIAPSSAWVEGCGRQCELEAVEVCVLVVVSLNQSERSSQTNQNAAHKPIRTQLTNQSEHSSQTNQNAGGSACTWDTVSNGPGHSVQRAGPQCPTGRATVSNGPVLKSNRPVLKSNRPVLKSNRPVLKSNRPVLKSNRPVLKSNSPVLKSNGPVLKSNRPVLKSNRPVLMWFVNCLIES</sequence>
<dbReference type="AlphaFoldDB" id="A0AAW0Q909"/>
<feature type="compositionally biased region" description="Polar residues" evidence="1">
    <location>
        <begin position="223"/>
        <end position="250"/>
    </location>
</feature>
<proteinExistence type="predicted"/>
<name>A0AAW0Q909_9GOBI</name>
<feature type="region of interest" description="Disordered" evidence="1">
    <location>
        <begin position="223"/>
        <end position="279"/>
    </location>
</feature>
<gene>
    <name evidence="2" type="ORF">WMY93_000093</name>
</gene>
<evidence type="ECO:0000256" key="1">
    <source>
        <dbReference type="SAM" id="MobiDB-lite"/>
    </source>
</evidence>
<keyword evidence="3" id="KW-1185">Reference proteome</keyword>